<dbReference type="PANTHER" id="PTHR31080:SF298">
    <property type="entry name" value="EXPRESSED PROTEIN"/>
    <property type="match status" value="1"/>
</dbReference>
<dbReference type="SMART" id="SM00856">
    <property type="entry name" value="PMEI"/>
    <property type="match status" value="1"/>
</dbReference>
<dbReference type="PANTHER" id="PTHR31080">
    <property type="entry name" value="PECTINESTERASE INHIBITOR-LIKE"/>
    <property type="match status" value="1"/>
</dbReference>
<dbReference type="Proteomes" id="UP001497457">
    <property type="component" value="Chromosome 16b"/>
</dbReference>
<keyword evidence="5" id="KW-1185">Reference proteome</keyword>
<sequence length="210" mass="21700">MEGNAPRDDDCFAFPIAINMAAAAASVRVLVVLLAVSAVSSLRRAAATMTVEAACQQHTKHPELCVKALSSANPEMKAAALKGGLPGIAELSLSLAAQCGAETVAFVKGLEKMPGGMPPECLEECVGKFQAAVADLKRSKAAVDQAKDESGVGAWLTAAKNDGETCMHDCHRIEGGAELQIVDKVTDLTQMCSIALSLTDASIHNHTAAA</sequence>
<organism evidence="4 5">
    <name type="scientific">Urochloa decumbens</name>
    <dbReference type="NCBI Taxonomy" id="240449"/>
    <lineage>
        <taxon>Eukaryota</taxon>
        <taxon>Viridiplantae</taxon>
        <taxon>Streptophyta</taxon>
        <taxon>Embryophyta</taxon>
        <taxon>Tracheophyta</taxon>
        <taxon>Spermatophyta</taxon>
        <taxon>Magnoliopsida</taxon>
        <taxon>Liliopsida</taxon>
        <taxon>Poales</taxon>
        <taxon>Poaceae</taxon>
        <taxon>PACMAD clade</taxon>
        <taxon>Panicoideae</taxon>
        <taxon>Panicodae</taxon>
        <taxon>Paniceae</taxon>
        <taxon>Melinidinae</taxon>
        <taxon>Urochloa</taxon>
    </lineage>
</organism>
<evidence type="ECO:0000256" key="1">
    <source>
        <dbReference type="ARBA" id="ARBA00022729"/>
    </source>
</evidence>
<evidence type="ECO:0000313" key="5">
    <source>
        <dbReference type="Proteomes" id="UP001497457"/>
    </source>
</evidence>
<dbReference type="InterPro" id="IPR051955">
    <property type="entry name" value="PME_Inhibitor"/>
</dbReference>
<keyword evidence="2" id="KW-0812">Transmembrane</keyword>
<evidence type="ECO:0000313" key="4">
    <source>
        <dbReference type="EMBL" id="CAL4945281.1"/>
    </source>
</evidence>
<evidence type="ECO:0000256" key="2">
    <source>
        <dbReference type="SAM" id="Phobius"/>
    </source>
</evidence>
<dbReference type="SUPFAM" id="SSF101148">
    <property type="entry name" value="Plant invertase/pectin methylesterase inhibitor"/>
    <property type="match status" value="1"/>
</dbReference>
<protein>
    <recommendedName>
        <fullName evidence="3">Pectinesterase inhibitor domain-containing protein</fullName>
    </recommendedName>
</protein>
<dbReference type="InterPro" id="IPR006501">
    <property type="entry name" value="Pectinesterase_inhib_dom"/>
</dbReference>
<keyword evidence="2" id="KW-0472">Membrane</keyword>
<dbReference type="Pfam" id="PF04043">
    <property type="entry name" value="PMEI"/>
    <property type="match status" value="1"/>
</dbReference>
<feature type="domain" description="Pectinesterase inhibitor" evidence="3">
    <location>
        <begin position="46"/>
        <end position="198"/>
    </location>
</feature>
<gene>
    <name evidence="4" type="ORF">URODEC1_LOCUS35367</name>
</gene>
<feature type="transmembrane region" description="Helical" evidence="2">
    <location>
        <begin position="12"/>
        <end position="36"/>
    </location>
</feature>
<name>A0ABC8YN67_9POAL</name>
<proteinExistence type="predicted"/>
<reference evidence="4 5" key="2">
    <citation type="submission" date="2024-10" db="EMBL/GenBank/DDBJ databases">
        <authorList>
            <person name="Ryan C."/>
        </authorList>
    </citation>
    <scope>NUCLEOTIDE SEQUENCE [LARGE SCALE GENOMIC DNA]</scope>
</reference>
<keyword evidence="1" id="KW-0732">Signal</keyword>
<dbReference type="InterPro" id="IPR035513">
    <property type="entry name" value="Invertase/methylesterase_inhib"/>
</dbReference>
<dbReference type="NCBIfam" id="TIGR01614">
    <property type="entry name" value="PME_inhib"/>
    <property type="match status" value="1"/>
</dbReference>
<dbReference type="EMBL" id="OZ075126">
    <property type="protein sequence ID" value="CAL4945281.1"/>
    <property type="molecule type" value="Genomic_DNA"/>
</dbReference>
<evidence type="ECO:0000259" key="3">
    <source>
        <dbReference type="SMART" id="SM00856"/>
    </source>
</evidence>
<accession>A0ABC8YN67</accession>
<dbReference type="Gene3D" id="1.20.140.40">
    <property type="entry name" value="Invertase/pectin methylesterase inhibitor family protein"/>
    <property type="match status" value="1"/>
</dbReference>
<dbReference type="AlphaFoldDB" id="A0ABC8YN67"/>
<reference evidence="5" key="1">
    <citation type="submission" date="2024-06" db="EMBL/GenBank/DDBJ databases">
        <authorList>
            <person name="Ryan C."/>
        </authorList>
    </citation>
    <scope>NUCLEOTIDE SEQUENCE [LARGE SCALE GENOMIC DNA]</scope>
</reference>
<keyword evidence="2" id="KW-1133">Transmembrane helix</keyword>